<feature type="transmembrane region" description="Helical" evidence="6">
    <location>
        <begin position="124"/>
        <end position="147"/>
    </location>
</feature>
<dbReference type="AlphaFoldDB" id="A0A929RY62"/>
<dbReference type="GO" id="GO:0042910">
    <property type="term" value="F:xenobiotic transmembrane transporter activity"/>
    <property type="evidence" value="ECO:0007669"/>
    <property type="project" value="InterPro"/>
</dbReference>
<keyword evidence="4 6" id="KW-1133">Transmembrane helix</keyword>
<sequence length="438" mass="47754">MNRQILRIAIPSIISNITVPLLGMVDMGISGHLGSTVYIGAIAIGSMIFNMLYWLFNFLRMGTGGFTSQAYGRGDKAEALRVLARSLLVAGAVSALLIAAQLPLVDFGLLMMKASGEVAVQARLYFHILIWGAPAVLGLYSFTGWFLGMQDAKVPMLVAIVQNVCNILLSASLVLFLHWKVAGVAVGTLVAQYAGLLLFAGFWWRRYRADWRQVDLRRLWQGGVLARFFSVNTDIFFRTLCIVAVQVAFTSIGSGLGVVILSANALLLQFNTLLSYVMDGFAYAGEALGGRYYGMGDRAAFLRLTRALIRWCAGLALCFSVAYIIGGDALIRLLTNDAATIEAARRYVVYVCLIPIVGTAGFLLDGLFIGTTATRGMLLSVFSGVVFFFFFQSFLVKVWGNDGLWVAFAGYFLVRGLVQAFYFKRILPPMQQEAGGSG</sequence>
<feature type="transmembrane region" description="Helical" evidence="6">
    <location>
        <begin position="273"/>
        <end position="295"/>
    </location>
</feature>
<evidence type="ECO:0000256" key="3">
    <source>
        <dbReference type="ARBA" id="ARBA00022692"/>
    </source>
</evidence>
<name>A0A929RY62_9BACT</name>
<evidence type="ECO:0000256" key="6">
    <source>
        <dbReference type="SAM" id="Phobius"/>
    </source>
</evidence>
<feature type="transmembrane region" description="Helical" evidence="6">
    <location>
        <begin position="154"/>
        <end position="176"/>
    </location>
</feature>
<feature type="transmembrane region" description="Helical" evidence="6">
    <location>
        <begin position="235"/>
        <end position="261"/>
    </location>
</feature>
<dbReference type="GO" id="GO:0015297">
    <property type="term" value="F:antiporter activity"/>
    <property type="evidence" value="ECO:0007669"/>
    <property type="project" value="InterPro"/>
</dbReference>
<feature type="transmembrane region" description="Helical" evidence="6">
    <location>
        <begin position="347"/>
        <end position="370"/>
    </location>
</feature>
<organism evidence="7 8">
    <name type="scientific">Alloprevotella tannerae</name>
    <dbReference type="NCBI Taxonomy" id="76122"/>
    <lineage>
        <taxon>Bacteria</taxon>
        <taxon>Pseudomonadati</taxon>
        <taxon>Bacteroidota</taxon>
        <taxon>Bacteroidia</taxon>
        <taxon>Bacteroidales</taxon>
        <taxon>Prevotellaceae</taxon>
        <taxon>Alloprevotella</taxon>
    </lineage>
</organism>
<dbReference type="RefSeq" id="WP_303764311.1">
    <property type="nucleotide sequence ID" value="NZ_JABZGR010000020.1"/>
</dbReference>
<feature type="transmembrane region" description="Helical" evidence="6">
    <location>
        <begin position="5"/>
        <end position="25"/>
    </location>
</feature>
<feature type="transmembrane region" description="Helical" evidence="6">
    <location>
        <begin position="377"/>
        <end position="399"/>
    </location>
</feature>
<proteinExistence type="inferred from homology"/>
<keyword evidence="3 6" id="KW-0812">Transmembrane</keyword>
<evidence type="ECO:0000256" key="5">
    <source>
        <dbReference type="ARBA" id="ARBA00023136"/>
    </source>
</evidence>
<gene>
    <name evidence="7" type="ORF">HXK21_06645</name>
</gene>
<dbReference type="PANTHER" id="PTHR42893">
    <property type="entry name" value="PROTEIN DETOXIFICATION 44, CHLOROPLASTIC-RELATED"/>
    <property type="match status" value="1"/>
</dbReference>
<feature type="transmembrane region" description="Helical" evidence="6">
    <location>
        <begin position="405"/>
        <end position="423"/>
    </location>
</feature>
<evidence type="ECO:0000256" key="4">
    <source>
        <dbReference type="ARBA" id="ARBA00022989"/>
    </source>
</evidence>
<feature type="transmembrane region" description="Helical" evidence="6">
    <location>
        <begin position="307"/>
        <end position="327"/>
    </location>
</feature>
<feature type="transmembrane region" description="Helical" evidence="6">
    <location>
        <begin position="182"/>
        <end position="204"/>
    </location>
</feature>
<dbReference type="CDD" id="cd13136">
    <property type="entry name" value="MATE_DinF_like"/>
    <property type="match status" value="1"/>
</dbReference>
<reference evidence="7" key="1">
    <citation type="submission" date="2020-04" db="EMBL/GenBank/DDBJ databases">
        <title>Deep metagenomics examines the oral microbiome during advanced dental caries in children, revealing novel taxa and co-occurrences with host molecules.</title>
        <authorList>
            <person name="Baker J.L."/>
            <person name="Morton J.T."/>
            <person name="Dinis M."/>
            <person name="Alvarez R."/>
            <person name="Tran N.C."/>
            <person name="Knight R."/>
            <person name="Edlund A."/>
        </authorList>
    </citation>
    <scope>NUCLEOTIDE SEQUENCE</scope>
    <source>
        <strain evidence="7">JCVI_34_bin.1</strain>
    </source>
</reference>
<evidence type="ECO:0000313" key="8">
    <source>
        <dbReference type="Proteomes" id="UP000704068"/>
    </source>
</evidence>
<dbReference type="Pfam" id="PF01554">
    <property type="entry name" value="MatE"/>
    <property type="match status" value="2"/>
</dbReference>
<dbReference type="PANTHER" id="PTHR42893:SF46">
    <property type="entry name" value="PROTEIN DETOXIFICATION 44, CHLOROPLASTIC"/>
    <property type="match status" value="1"/>
</dbReference>
<protein>
    <submittedName>
        <fullName evidence="7">MATE family efflux transporter</fullName>
    </submittedName>
</protein>
<dbReference type="InterPro" id="IPR044644">
    <property type="entry name" value="DinF-like"/>
</dbReference>
<evidence type="ECO:0000313" key="7">
    <source>
        <dbReference type="EMBL" id="MBF0970704.1"/>
    </source>
</evidence>
<feature type="transmembrane region" description="Helical" evidence="6">
    <location>
        <begin position="37"/>
        <end position="56"/>
    </location>
</feature>
<comment type="subcellular location">
    <subcellularLocation>
        <location evidence="1">Membrane</location>
        <topology evidence="1">Multi-pass membrane protein</topology>
    </subcellularLocation>
</comment>
<dbReference type="NCBIfam" id="TIGR00797">
    <property type="entry name" value="matE"/>
    <property type="match status" value="1"/>
</dbReference>
<dbReference type="GO" id="GO:0005886">
    <property type="term" value="C:plasma membrane"/>
    <property type="evidence" value="ECO:0007669"/>
    <property type="project" value="TreeGrafter"/>
</dbReference>
<evidence type="ECO:0000256" key="2">
    <source>
        <dbReference type="ARBA" id="ARBA00010199"/>
    </source>
</evidence>
<evidence type="ECO:0000256" key="1">
    <source>
        <dbReference type="ARBA" id="ARBA00004141"/>
    </source>
</evidence>
<comment type="similarity">
    <text evidence="2">Belongs to the multi antimicrobial extrusion (MATE) (TC 2.A.66.1) family.</text>
</comment>
<feature type="transmembrane region" description="Helical" evidence="6">
    <location>
        <begin position="82"/>
        <end position="104"/>
    </location>
</feature>
<dbReference type="Proteomes" id="UP000704068">
    <property type="component" value="Unassembled WGS sequence"/>
</dbReference>
<dbReference type="InterPro" id="IPR002528">
    <property type="entry name" value="MATE_fam"/>
</dbReference>
<dbReference type="EMBL" id="JABZGR010000020">
    <property type="protein sequence ID" value="MBF0970704.1"/>
    <property type="molecule type" value="Genomic_DNA"/>
</dbReference>
<keyword evidence="5 6" id="KW-0472">Membrane</keyword>
<comment type="caution">
    <text evidence="7">The sequence shown here is derived from an EMBL/GenBank/DDBJ whole genome shotgun (WGS) entry which is preliminary data.</text>
</comment>
<accession>A0A929RY62</accession>